<dbReference type="CDD" id="cd04433">
    <property type="entry name" value="AFD_class_I"/>
    <property type="match status" value="1"/>
</dbReference>
<dbReference type="Proteomes" id="UP000027850">
    <property type="component" value="Unassembled WGS sequence"/>
</dbReference>
<dbReference type="Pfam" id="PF00501">
    <property type="entry name" value="AMP-binding"/>
    <property type="match status" value="1"/>
</dbReference>
<evidence type="ECO:0000259" key="4">
    <source>
        <dbReference type="Pfam" id="PF13193"/>
    </source>
</evidence>
<dbReference type="InterPro" id="IPR042099">
    <property type="entry name" value="ANL_N_sf"/>
</dbReference>
<dbReference type="Gene3D" id="3.30.300.30">
    <property type="match status" value="1"/>
</dbReference>
<evidence type="ECO:0000313" key="7">
    <source>
        <dbReference type="Proteomes" id="UP000027850"/>
    </source>
</evidence>
<dbReference type="EMBL" id="JNHK01000012">
    <property type="protein sequence ID" value="KDS41500.1"/>
    <property type="molecule type" value="Genomic_DNA"/>
</dbReference>
<dbReference type="Gene3D" id="3.40.50.12780">
    <property type="entry name" value="N-terminal domain of ligase-like"/>
    <property type="match status" value="1"/>
</dbReference>
<dbReference type="RefSeq" id="WP_036611396.1">
    <property type="nucleotide sequence ID" value="NZ_JNHK01000012.1"/>
</dbReference>
<dbReference type="InterPro" id="IPR025110">
    <property type="entry name" value="AMP-bd_C"/>
</dbReference>
<sequence length="405" mass="45934">MAVFLINDKQVHSYEQLLAEINGSQSYYPLYKQPDLFLYFSNLIKALSSNVPLILLDADLNANEIGGVDESRMNVAETLPVKGEITIEEVIAAVQNSSSQITIFTSGTTGQPKKVVHNVQNLTRSVRQGEKYNGQIWAYAYNPTHMAGLQVFFQTFMNQNTLVNVFNKSRSEVYELIECQKVTHISATPTFYRLLLPFEKEYPLVQRVTLGGEKSDSKLYDNITKIFPSAKINNVYASTEAGSLFAAKGDAFQLPEKLRNKFKIVDDELLIHRSLLGQSDNFRFEDDYYHSGDLIEWVDEEKGLFRFKSRKNELINVGGYKVNPEETERAILNIEGVLQALVYGKANSILGNVLCAEVKIEEGSELTELGIRNILKEQLQDFKIPRRIKFVNTFSLTRTGKIKRS</sequence>
<comment type="caution">
    <text evidence="5">The sequence shown here is derived from an EMBL/GenBank/DDBJ whole genome shotgun (WGS) entry which is preliminary data.</text>
</comment>
<evidence type="ECO:0000256" key="1">
    <source>
        <dbReference type="ARBA" id="ARBA00006432"/>
    </source>
</evidence>
<feature type="domain" description="AMP-binding enzyme C-terminal" evidence="4">
    <location>
        <begin position="326"/>
        <end position="401"/>
    </location>
</feature>
<protein>
    <submittedName>
        <fullName evidence="5">AMP-binding enzyme family protein</fullName>
    </submittedName>
</protein>
<accession>A0AB34L3Y7</accession>
<dbReference type="EMBL" id="JNHK01000094">
    <property type="protein sequence ID" value="KDS35437.1"/>
    <property type="molecule type" value="Genomic_DNA"/>
</dbReference>
<proteinExistence type="inferred from homology"/>
<dbReference type="GO" id="GO:0006631">
    <property type="term" value="P:fatty acid metabolic process"/>
    <property type="evidence" value="ECO:0007669"/>
    <property type="project" value="TreeGrafter"/>
</dbReference>
<dbReference type="AlphaFoldDB" id="A0AB34L3Y7"/>
<dbReference type="Pfam" id="PF13193">
    <property type="entry name" value="AMP-binding_C"/>
    <property type="match status" value="1"/>
</dbReference>
<dbReference type="SUPFAM" id="SSF56801">
    <property type="entry name" value="Acetyl-CoA synthetase-like"/>
    <property type="match status" value="1"/>
</dbReference>
<evidence type="ECO:0000313" key="6">
    <source>
        <dbReference type="EMBL" id="KDS41500.1"/>
    </source>
</evidence>
<dbReference type="InterPro" id="IPR000873">
    <property type="entry name" value="AMP-dep_synth/lig_dom"/>
</dbReference>
<reference evidence="5 7" key="1">
    <citation type="submission" date="2014-04" db="EMBL/GenBank/DDBJ databases">
        <authorList>
            <person name="Sears C."/>
            <person name="Carroll K."/>
            <person name="Sack B.R."/>
            <person name="Qadri F."/>
            <person name="Myers L.L."/>
            <person name="Chung G.-T."/>
            <person name="Escheverria P."/>
            <person name="Fraser C.M."/>
            <person name="Sadzewicz L."/>
            <person name="Shefchek K.A."/>
            <person name="Tallon L."/>
            <person name="Das S.P."/>
            <person name="Daugherty S."/>
            <person name="Mongodin E.F."/>
        </authorList>
    </citation>
    <scope>NUCLEOTIDE SEQUENCE [LARGE SCALE GENOMIC DNA]</scope>
    <source>
        <strain evidence="5 7">3776 D15 i</strain>
    </source>
</reference>
<evidence type="ECO:0000313" key="5">
    <source>
        <dbReference type="EMBL" id="KDS35437.1"/>
    </source>
</evidence>
<feature type="domain" description="AMP-dependent synthetase/ligase" evidence="3">
    <location>
        <begin position="90"/>
        <end position="247"/>
    </location>
</feature>
<evidence type="ECO:0000256" key="2">
    <source>
        <dbReference type="ARBA" id="ARBA00022598"/>
    </source>
</evidence>
<gene>
    <name evidence="5" type="ORF">M091_2406</name>
    <name evidence="6" type="ORF">M091_3449</name>
</gene>
<name>A0AB34L3Y7_PARDI</name>
<evidence type="ECO:0000259" key="3">
    <source>
        <dbReference type="Pfam" id="PF00501"/>
    </source>
</evidence>
<dbReference type="PANTHER" id="PTHR43201">
    <property type="entry name" value="ACYL-COA SYNTHETASE"/>
    <property type="match status" value="1"/>
</dbReference>
<keyword evidence="2" id="KW-0436">Ligase</keyword>
<organism evidence="5 7">
    <name type="scientific">Parabacteroides distasonis str. 3776 D15 i</name>
    <dbReference type="NCBI Taxonomy" id="1339342"/>
    <lineage>
        <taxon>Bacteria</taxon>
        <taxon>Pseudomonadati</taxon>
        <taxon>Bacteroidota</taxon>
        <taxon>Bacteroidia</taxon>
        <taxon>Bacteroidales</taxon>
        <taxon>Tannerellaceae</taxon>
        <taxon>Parabacteroides</taxon>
    </lineage>
</organism>
<dbReference type="InterPro" id="IPR045851">
    <property type="entry name" value="AMP-bd_C_sf"/>
</dbReference>
<comment type="similarity">
    <text evidence="1">Belongs to the ATP-dependent AMP-binding enzyme family.</text>
</comment>
<dbReference type="GO" id="GO:0031956">
    <property type="term" value="F:medium-chain fatty acid-CoA ligase activity"/>
    <property type="evidence" value="ECO:0007669"/>
    <property type="project" value="TreeGrafter"/>
</dbReference>
<dbReference type="PANTHER" id="PTHR43201:SF5">
    <property type="entry name" value="MEDIUM-CHAIN ACYL-COA LIGASE ACSF2, MITOCHONDRIAL"/>
    <property type="match status" value="1"/>
</dbReference>